<feature type="domain" description="Integrase catalytic" evidence="11">
    <location>
        <begin position="659"/>
        <end position="733"/>
    </location>
</feature>
<dbReference type="InterPro" id="IPR057670">
    <property type="entry name" value="SH3_retrovirus"/>
</dbReference>
<organism evidence="12">
    <name type="scientific">Tanacetum cinerariifolium</name>
    <name type="common">Dalmatian daisy</name>
    <name type="synonym">Chrysanthemum cinerariifolium</name>
    <dbReference type="NCBI Taxonomy" id="118510"/>
    <lineage>
        <taxon>Eukaryota</taxon>
        <taxon>Viridiplantae</taxon>
        <taxon>Streptophyta</taxon>
        <taxon>Embryophyta</taxon>
        <taxon>Tracheophyta</taxon>
        <taxon>Spermatophyta</taxon>
        <taxon>Magnoliopsida</taxon>
        <taxon>eudicotyledons</taxon>
        <taxon>Gunneridae</taxon>
        <taxon>Pentapetalae</taxon>
        <taxon>asterids</taxon>
        <taxon>campanulids</taxon>
        <taxon>Asterales</taxon>
        <taxon>Asteraceae</taxon>
        <taxon>Asteroideae</taxon>
        <taxon>Anthemideae</taxon>
        <taxon>Anthemidinae</taxon>
        <taxon>Tanacetum</taxon>
    </lineage>
</organism>
<name>A0A6L2LJA2_TANCI</name>
<evidence type="ECO:0000256" key="2">
    <source>
        <dbReference type="ARBA" id="ARBA00022723"/>
    </source>
</evidence>
<keyword evidence="3" id="KW-0255">Endonuclease</keyword>
<evidence type="ECO:0000259" key="11">
    <source>
        <dbReference type="PROSITE" id="PS50994"/>
    </source>
</evidence>
<proteinExistence type="predicted"/>
<dbReference type="GO" id="GO:0004519">
    <property type="term" value="F:endonuclease activity"/>
    <property type="evidence" value="ECO:0007669"/>
    <property type="project" value="UniProtKB-KW"/>
</dbReference>
<dbReference type="GO" id="GO:0003676">
    <property type="term" value="F:nucleic acid binding"/>
    <property type="evidence" value="ECO:0007669"/>
    <property type="project" value="InterPro"/>
</dbReference>
<evidence type="ECO:0000313" key="12">
    <source>
        <dbReference type="EMBL" id="GEU61149.1"/>
    </source>
</evidence>
<keyword evidence="1" id="KW-0540">Nuclease</keyword>
<dbReference type="GO" id="GO:0003887">
    <property type="term" value="F:DNA-directed DNA polymerase activity"/>
    <property type="evidence" value="ECO:0007669"/>
    <property type="project" value="UniProtKB-KW"/>
</dbReference>
<keyword evidence="8" id="KW-0808">Transferase</keyword>
<dbReference type="GO" id="GO:0046872">
    <property type="term" value="F:metal ion binding"/>
    <property type="evidence" value="ECO:0007669"/>
    <property type="project" value="UniProtKB-KW"/>
</dbReference>
<evidence type="ECO:0000256" key="9">
    <source>
        <dbReference type="ARBA" id="ARBA00023172"/>
    </source>
</evidence>
<keyword evidence="6" id="KW-0229">DNA integration</keyword>
<evidence type="ECO:0000256" key="4">
    <source>
        <dbReference type="ARBA" id="ARBA00022801"/>
    </source>
</evidence>
<keyword evidence="8" id="KW-0548">Nucleotidyltransferase</keyword>
<evidence type="ECO:0000256" key="7">
    <source>
        <dbReference type="ARBA" id="ARBA00022918"/>
    </source>
</evidence>
<keyword evidence="7" id="KW-0695">RNA-directed DNA polymerase</keyword>
<comment type="caution">
    <text evidence="12">The sequence shown here is derived from an EMBL/GenBank/DDBJ whole genome shotgun (WGS) entry which is preliminary data.</text>
</comment>
<feature type="region of interest" description="Disordered" evidence="10">
    <location>
        <begin position="135"/>
        <end position="158"/>
    </location>
</feature>
<dbReference type="InterPro" id="IPR036397">
    <property type="entry name" value="RNaseH_sf"/>
</dbReference>
<evidence type="ECO:0000256" key="6">
    <source>
        <dbReference type="ARBA" id="ARBA00022908"/>
    </source>
</evidence>
<sequence>MMASLSEDIQSAGSDTRPPMLDRSIKMRKFRETLADGALGLERDRVIKDLTPEEKKRFKADIHAINIILQEQRRNHSRILCQYPTQSSTIPQSAYAPPVIYPTHFADNTHLNSRLINVQGRQNRVQGNNARGAVAARNKGVQNRVGNANPGQEKPTKPCSWKISAADPIYDEAGPSYDSDIISEVQDHDTIAMHVQSALYNGHEIVKTNHALAVVRDSEDTLELAEITRKKILEKMKSPLFSELHDAYTVEQARKVELEAEISKLKHKIQNDDHGEMIKHFSNLELQGIRKLKEQTSHMNERRSEEDHTLDFKALDSQNIELTEHVTALQEQNEHFRGKNEKGSAKGKIECVTMNTVTPKVLAPSMYAIDVEPILPRHRNNRKVHLDYLKHLKECVETLREIVKVARIETKLDNGPANAYFYTKESQELLEYWKPTGKKFSLGEQCPLTKFTKSKVVPLQQPKHVSSSEIVITERFSNTSHKPLTRLLKTYDGNRSQLKNMVKKFIRTVRFRNDHFGAIMGYEDYVVGDRVISRVYYVEGLRHNLFSVGQLYDLDLEVAFIKHSCYVRDVGGVELLKGSRGSNLYTTSVEDMMNSSPICLLSKASKNKSWLWHRRLNHLNFGTINDLVRKDLVRGLPRLKFEKDHLCSACQLGKSMNVGIIHQKSIPRTPQKNDVVERRNCTLVEVAWIMMIFSKALMFLWAEAVATACYTKNRSIIHTRNDKTPYELVHGKKLDLTFLCIFGALCYPINDSEDLGKLKAKADIGIFVGYAPNRKGYRIYNKRTRRIIETIHVQYDELTEHMAPVHIITGPEPILMTPGQISLGIIRNPVPSAPYVPPTNKDL</sequence>
<dbReference type="GO" id="GO:0003964">
    <property type="term" value="F:RNA-directed DNA polymerase activity"/>
    <property type="evidence" value="ECO:0007669"/>
    <property type="project" value="UniProtKB-KW"/>
</dbReference>
<dbReference type="InterPro" id="IPR025724">
    <property type="entry name" value="GAG-pre-integrase_dom"/>
</dbReference>
<dbReference type="AlphaFoldDB" id="A0A6L2LJA2"/>
<keyword evidence="2" id="KW-0479">Metal-binding</keyword>
<feature type="region of interest" description="Disordered" evidence="10">
    <location>
        <begin position="1"/>
        <end position="23"/>
    </location>
</feature>
<evidence type="ECO:0000256" key="1">
    <source>
        <dbReference type="ARBA" id="ARBA00022722"/>
    </source>
</evidence>
<dbReference type="InterPro" id="IPR001584">
    <property type="entry name" value="Integrase_cat-core"/>
</dbReference>
<dbReference type="Pfam" id="PF13976">
    <property type="entry name" value="gag_pre-integrs"/>
    <property type="match status" value="1"/>
</dbReference>
<reference evidence="12" key="1">
    <citation type="journal article" date="2019" name="Sci. Rep.">
        <title>Draft genome of Tanacetum cinerariifolium, the natural source of mosquito coil.</title>
        <authorList>
            <person name="Yamashiro T."/>
            <person name="Shiraishi A."/>
            <person name="Satake H."/>
            <person name="Nakayama K."/>
        </authorList>
    </citation>
    <scope>NUCLEOTIDE SEQUENCE</scope>
</reference>
<dbReference type="EMBL" id="BKCJ010004457">
    <property type="protein sequence ID" value="GEU61149.1"/>
    <property type="molecule type" value="Genomic_DNA"/>
</dbReference>
<keyword evidence="5" id="KW-0460">Magnesium</keyword>
<evidence type="ECO:0000256" key="3">
    <source>
        <dbReference type="ARBA" id="ARBA00022759"/>
    </source>
</evidence>
<dbReference type="InterPro" id="IPR039537">
    <property type="entry name" value="Retrotran_Ty1/copia-like"/>
</dbReference>
<protein>
    <submittedName>
        <fullName evidence="12">Integrase, catalytic region, zinc finger, CCHC-type, peptidase aspartic, catalytic</fullName>
    </submittedName>
</protein>
<keyword evidence="8" id="KW-0239">DNA-directed DNA polymerase</keyword>
<evidence type="ECO:0000256" key="5">
    <source>
        <dbReference type="ARBA" id="ARBA00022842"/>
    </source>
</evidence>
<dbReference type="Pfam" id="PF25597">
    <property type="entry name" value="SH3_retrovirus"/>
    <property type="match status" value="1"/>
</dbReference>
<dbReference type="GO" id="GO:0006310">
    <property type="term" value="P:DNA recombination"/>
    <property type="evidence" value="ECO:0007669"/>
    <property type="project" value="UniProtKB-KW"/>
</dbReference>
<evidence type="ECO:0000256" key="8">
    <source>
        <dbReference type="ARBA" id="ARBA00022932"/>
    </source>
</evidence>
<dbReference type="PANTHER" id="PTHR42648">
    <property type="entry name" value="TRANSPOSASE, PUTATIVE-RELATED"/>
    <property type="match status" value="1"/>
</dbReference>
<dbReference type="PROSITE" id="PS50994">
    <property type="entry name" value="INTEGRASE"/>
    <property type="match status" value="1"/>
</dbReference>
<keyword evidence="4" id="KW-0378">Hydrolase</keyword>
<dbReference type="InterPro" id="IPR012337">
    <property type="entry name" value="RNaseH-like_sf"/>
</dbReference>
<gene>
    <name evidence="12" type="ORF">Tci_033127</name>
</gene>
<dbReference type="PANTHER" id="PTHR42648:SF11">
    <property type="entry name" value="TRANSPOSON TY4-P GAG-POL POLYPROTEIN"/>
    <property type="match status" value="1"/>
</dbReference>
<dbReference type="SUPFAM" id="SSF53098">
    <property type="entry name" value="Ribonuclease H-like"/>
    <property type="match status" value="1"/>
</dbReference>
<accession>A0A6L2LJA2</accession>
<dbReference type="GO" id="GO:0016787">
    <property type="term" value="F:hydrolase activity"/>
    <property type="evidence" value="ECO:0007669"/>
    <property type="project" value="UniProtKB-KW"/>
</dbReference>
<dbReference type="Gene3D" id="3.30.420.10">
    <property type="entry name" value="Ribonuclease H-like superfamily/Ribonuclease H"/>
    <property type="match status" value="1"/>
</dbReference>
<keyword evidence="9" id="KW-0233">DNA recombination</keyword>
<evidence type="ECO:0000256" key="10">
    <source>
        <dbReference type="SAM" id="MobiDB-lite"/>
    </source>
</evidence>
<dbReference type="GO" id="GO:0015074">
    <property type="term" value="P:DNA integration"/>
    <property type="evidence" value="ECO:0007669"/>
    <property type="project" value="UniProtKB-KW"/>
</dbReference>